<feature type="region of interest" description="Disordered" evidence="1">
    <location>
        <begin position="1"/>
        <end position="23"/>
    </location>
</feature>
<evidence type="ECO:0000256" key="1">
    <source>
        <dbReference type="SAM" id="MobiDB-lite"/>
    </source>
</evidence>
<name>A0AAV2CD57_9ROSI</name>
<protein>
    <submittedName>
        <fullName evidence="2">Uncharacterized protein</fullName>
    </submittedName>
</protein>
<organism evidence="2 3">
    <name type="scientific">Linum trigynum</name>
    <dbReference type="NCBI Taxonomy" id="586398"/>
    <lineage>
        <taxon>Eukaryota</taxon>
        <taxon>Viridiplantae</taxon>
        <taxon>Streptophyta</taxon>
        <taxon>Embryophyta</taxon>
        <taxon>Tracheophyta</taxon>
        <taxon>Spermatophyta</taxon>
        <taxon>Magnoliopsida</taxon>
        <taxon>eudicotyledons</taxon>
        <taxon>Gunneridae</taxon>
        <taxon>Pentapetalae</taxon>
        <taxon>rosids</taxon>
        <taxon>fabids</taxon>
        <taxon>Malpighiales</taxon>
        <taxon>Linaceae</taxon>
        <taxon>Linum</taxon>
    </lineage>
</organism>
<evidence type="ECO:0000313" key="3">
    <source>
        <dbReference type="Proteomes" id="UP001497516"/>
    </source>
</evidence>
<reference evidence="2 3" key="1">
    <citation type="submission" date="2024-04" db="EMBL/GenBank/DDBJ databases">
        <authorList>
            <person name="Fracassetti M."/>
        </authorList>
    </citation>
    <scope>NUCLEOTIDE SEQUENCE [LARGE SCALE GENOMIC DNA]</scope>
</reference>
<dbReference type="EMBL" id="OZ034813">
    <property type="protein sequence ID" value="CAL1354116.1"/>
    <property type="molecule type" value="Genomic_DNA"/>
</dbReference>
<feature type="region of interest" description="Disordered" evidence="1">
    <location>
        <begin position="72"/>
        <end position="108"/>
    </location>
</feature>
<proteinExistence type="predicted"/>
<dbReference type="Proteomes" id="UP001497516">
    <property type="component" value="Chromosome 1"/>
</dbReference>
<dbReference type="AlphaFoldDB" id="A0AAV2CD57"/>
<sequence>MSRRSDSGAPSSDATKDTGSAPDVLSVLAKYFSPDPLRESGGWTSCAKNQAPTKDDATIAAVTLDAPEALSIKEPLVEAQEPPSSQAPATDVAPNVAAPSNPTLSKWL</sequence>
<keyword evidence="3" id="KW-1185">Reference proteome</keyword>
<accession>A0AAV2CD57</accession>
<gene>
    <name evidence="2" type="ORF">LTRI10_LOCUS1964</name>
</gene>
<feature type="compositionally biased region" description="Polar residues" evidence="1">
    <location>
        <begin position="98"/>
        <end position="108"/>
    </location>
</feature>
<evidence type="ECO:0000313" key="2">
    <source>
        <dbReference type="EMBL" id="CAL1354116.1"/>
    </source>
</evidence>